<dbReference type="GO" id="GO:0170057">
    <property type="term" value="F:RNA ligase (GTP) activity"/>
    <property type="evidence" value="ECO:0007669"/>
    <property type="project" value="UniProtKB-EC"/>
</dbReference>
<feature type="active site" description="GMP-histidine intermediate" evidence="9">
    <location>
        <position position="279"/>
    </location>
</feature>
<evidence type="ECO:0000256" key="1">
    <source>
        <dbReference type="ARBA" id="ARBA00012726"/>
    </source>
</evidence>
<dbReference type="PANTHER" id="PTHR11118">
    <property type="entry name" value="RNA-SPLICING LIGASE RTCB HOMOLOG"/>
    <property type="match status" value="1"/>
</dbReference>
<feature type="binding site" evidence="11">
    <location>
        <position position="120"/>
    </location>
    <ligand>
        <name>Mn(2+)</name>
        <dbReference type="ChEBI" id="CHEBI:29035"/>
        <label>1</label>
    </ligand>
</feature>
<dbReference type="GO" id="GO:0005525">
    <property type="term" value="F:GTP binding"/>
    <property type="evidence" value="ECO:0007669"/>
    <property type="project" value="UniProtKB-KW"/>
</dbReference>
<evidence type="ECO:0000256" key="9">
    <source>
        <dbReference type="PIRSR" id="PIRSR601233-1"/>
    </source>
</evidence>
<keyword evidence="2" id="KW-0436">Ligase</keyword>
<accession>A0A6S6U5Y0</accession>
<gene>
    <name evidence="12" type="ORF">HELGO_WM8806</name>
</gene>
<dbReference type="InterPro" id="IPR017510">
    <property type="entry name" value="RtcB2"/>
</dbReference>
<dbReference type="GO" id="GO:0042245">
    <property type="term" value="P:RNA repair"/>
    <property type="evidence" value="ECO:0007669"/>
    <property type="project" value="UniProtKB-KW"/>
</dbReference>
<evidence type="ECO:0000256" key="8">
    <source>
        <dbReference type="ARBA" id="ARBA00047746"/>
    </source>
</evidence>
<organism evidence="12">
    <name type="scientific">uncultured Sulfurovum sp</name>
    <dbReference type="NCBI Taxonomy" id="269237"/>
    <lineage>
        <taxon>Bacteria</taxon>
        <taxon>Pseudomonadati</taxon>
        <taxon>Campylobacterota</taxon>
        <taxon>Epsilonproteobacteria</taxon>
        <taxon>Campylobacterales</taxon>
        <taxon>Sulfurovaceae</taxon>
        <taxon>Sulfurovum</taxon>
        <taxon>environmental samples</taxon>
    </lineage>
</organism>
<dbReference type="GO" id="GO:0046872">
    <property type="term" value="F:metal ion binding"/>
    <property type="evidence" value="ECO:0007669"/>
    <property type="project" value="UniProtKB-KW"/>
</dbReference>
<protein>
    <recommendedName>
        <fullName evidence="1">3'-phosphate/5'-hydroxy nucleic acid ligase</fullName>
        <ecNumber evidence="1">6.5.1.8</ecNumber>
    </recommendedName>
</protein>
<feature type="binding site" evidence="10">
    <location>
        <begin position="279"/>
        <end position="282"/>
    </location>
    <ligand>
        <name>GMP</name>
        <dbReference type="ChEBI" id="CHEBI:58115"/>
    </ligand>
</feature>
<evidence type="ECO:0000256" key="6">
    <source>
        <dbReference type="ARBA" id="ARBA00023134"/>
    </source>
</evidence>
<evidence type="ECO:0000256" key="5">
    <source>
        <dbReference type="ARBA" id="ARBA00022800"/>
    </source>
</evidence>
<evidence type="ECO:0000256" key="7">
    <source>
        <dbReference type="ARBA" id="ARBA00023211"/>
    </source>
</evidence>
<evidence type="ECO:0000256" key="3">
    <source>
        <dbReference type="ARBA" id="ARBA00022723"/>
    </source>
</evidence>
<name>A0A6S6U5Y0_9BACT</name>
<dbReference type="GO" id="GO:0006396">
    <property type="term" value="P:RNA processing"/>
    <property type="evidence" value="ECO:0007669"/>
    <property type="project" value="InterPro"/>
</dbReference>
<comment type="catalytic activity">
    <reaction evidence="8">
        <text>a 3'-end 3'-phospho-ribonucleotide-RNA + a 5'-end dephospho-ribonucleoside-RNA + GTP = a ribonucleotidyl-ribonucleotide-RNA + GMP + diphosphate</text>
        <dbReference type="Rhea" id="RHEA:68076"/>
        <dbReference type="Rhea" id="RHEA-COMP:10463"/>
        <dbReference type="Rhea" id="RHEA-COMP:13936"/>
        <dbReference type="Rhea" id="RHEA-COMP:17355"/>
        <dbReference type="ChEBI" id="CHEBI:33019"/>
        <dbReference type="ChEBI" id="CHEBI:37565"/>
        <dbReference type="ChEBI" id="CHEBI:58115"/>
        <dbReference type="ChEBI" id="CHEBI:83062"/>
        <dbReference type="ChEBI" id="CHEBI:138284"/>
        <dbReference type="ChEBI" id="CHEBI:173118"/>
        <dbReference type="EC" id="6.5.1.8"/>
    </reaction>
</comment>
<evidence type="ECO:0000256" key="11">
    <source>
        <dbReference type="PIRSR" id="PIRSR601233-3"/>
    </source>
</evidence>
<dbReference type="InterPro" id="IPR001233">
    <property type="entry name" value="RtcB"/>
</dbReference>
<dbReference type="InterPro" id="IPR036025">
    <property type="entry name" value="RtcB-like_sf"/>
</dbReference>
<keyword evidence="3 11" id="KW-0479">Metal-binding</keyword>
<evidence type="ECO:0000313" key="12">
    <source>
        <dbReference type="EMBL" id="CAA6827135.1"/>
    </source>
</evidence>
<dbReference type="AlphaFoldDB" id="A0A6S6U5Y0"/>
<feature type="binding site" evidence="10">
    <location>
        <begin position="225"/>
        <end position="226"/>
    </location>
    <ligand>
        <name>GMP</name>
        <dbReference type="ChEBI" id="CHEBI:58115"/>
    </ligand>
</feature>
<evidence type="ECO:0000256" key="2">
    <source>
        <dbReference type="ARBA" id="ARBA00022598"/>
    </source>
</evidence>
<sequence>MDKLKIIASSRNWIDSRSVETLENITAFKGVKKVVGLPDLSVGRVPNGMAVLTKNRIYPHLIGGDIGCGMSLFEIKGKSKKIKIEKFEKRLNKLESLDDVRLEEEVNLGYNLGSIGKGNHFIELHLVNEVKDERVFRHSNLDETSLYCLVHSGSRAFGQIVFDTVAGKYDPNEGLDEQSLEAQAYLKKHDKAIDYASQSREIIAKRLLKAIGFGEYCCFVSDTAHNSILKTNDGWLHRKGATPTDKGLVIVAGSRGSLSYLLQPQIKELTALSNYSLAHGAGRKWERSSAEAKLRNRYSKSDLERTAIGSRVLCADKKLLYEEAPQAYKNIDIVIDDLVEAGLAIVVATFRPILTYKE</sequence>
<reference evidence="12" key="1">
    <citation type="submission" date="2020-01" db="EMBL/GenBank/DDBJ databases">
        <authorList>
            <person name="Meier V. D."/>
            <person name="Meier V D."/>
        </authorList>
    </citation>
    <scope>NUCLEOTIDE SEQUENCE</scope>
    <source>
        <strain evidence="12">HLG_WM_MAG_05</strain>
    </source>
</reference>
<keyword evidence="6 10" id="KW-0342">GTP-binding</keyword>
<dbReference type="SUPFAM" id="SSF103365">
    <property type="entry name" value="Hypothetical protein PH1602"/>
    <property type="match status" value="1"/>
</dbReference>
<feature type="binding site" evidence="11">
    <location>
        <position position="225"/>
    </location>
    <ligand>
        <name>Mn(2+)</name>
        <dbReference type="ChEBI" id="CHEBI:29035"/>
        <label>2</label>
    </ligand>
</feature>
<proteinExistence type="predicted"/>
<keyword evidence="4 10" id="KW-0547">Nucleotide-binding</keyword>
<feature type="binding site" evidence="11">
    <location>
        <position position="151"/>
    </location>
    <ligand>
        <name>Mn(2+)</name>
        <dbReference type="ChEBI" id="CHEBI:29035"/>
        <label>2</label>
    </ligand>
</feature>
<dbReference type="Gene3D" id="3.90.1860.10">
    <property type="entry name" value="tRNA-splicing ligase RtcB"/>
    <property type="match status" value="1"/>
</dbReference>
<evidence type="ECO:0000256" key="4">
    <source>
        <dbReference type="ARBA" id="ARBA00022741"/>
    </source>
</evidence>
<dbReference type="NCBIfam" id="NF007153">
    <property type="entry name" value="PRK09588.1"/>
    <property type="match status" value="1"/>
</dbReference>
<feature type="binding site" evidence="10">
    <location>
        <begin position="119"/>
        <end position="123"/>
    </location>
    <ligand>
        <name>GMP</name>
        <dbReference type="ChEBI" id="CHEBI:58115"/>
    </ligand>
</feature>
<comment type="cofactor">
    <cofactor evidence="11">
        <name>Mn(2+)</name>
        <dbReference type="ChEBI" id="CHEBI:29035"/>
    </cofactor>
    <text evidence="11">Binds 2 manganese ions per subunit.</text>
</comment>
<dbReference type="Pfam" id="PF01139">
    <property type="entry name" value="RtcB"/>
    <property type="match status" value="1"/>
</dbReference>
<keyword evidence="7 11" id="KW-0464">Manganese</keyword>
<keyword evidence="5" id="KW-0692">RNA repair</keyword>
<dbReference type="EC" id="6.5.1.8" evidence="1"/>
<dbReference type="GO" id="GO:0003972">
    <property type="term" value="F:RNA ligase (ATP) activity"/>
    <property type="evidence" value="ECO:0007669"/>
    <property type="project" value="TreeGrafter"/>
</dbReference>
<dbReference type="PANTHER" id="PTHR11118:SF1">
    <property type="entry name" value="RNA-SPLICING LIGASE RTCB HOMOLOG"/>
    <property type="match status" value="1"/>
</dbReference>
<feature type="binding site" evidence="10">
    <location>
        <position position="259"/>
    </location>
    <ligand>
        <name>GMP</name>
        <dbReference type="ChEBI" id="CHEBI:58115"/>
    </ligand>
</feature>
<evidence type="ECO:0000256" key="10">
    <source>
        <dbReference type="PIRSR" id="PIRSR601233-2"/>
    </source>
</evidence>
<dbReference type="NCBIfam" id="TIGR03073">
    <property type="entry name" value="release_rtcB"/>
    <property type="match status" value="1"/>
</dbReference>
<dbReference type="EMBL" id="CACVAU010000090">
    <property type="protein sequence ID" value="CAA6827135.1"/>
    <property type="molecule type" value="Genomic_DNA"/>
</dbReference>